<protein>
    <recommendedName>
        <fullName evidence="1">UPF0276 protein C8D91_2726</fullName>
    </recommendedName>
</protein>
<organism evidence="2 3">
    <name type="scientific">Marinicella litoralis</name>
    <dbReference type="NCBI Taxonomy" id="644220"/>
    <lineage>
        <taxon>Bacteria</taxon>
        <taxon>Pseudomonadati</taxon>
        <taxon>Pseudomonadota</taxon>
        <taxon>Gammaproteobacteria</taxon>
        <taxon>Lysobacterales</taxon>
        <taxon>Marinicellaceae</taxon>
        <taxon>Marinicella</taxon>
    </lineage>
</organism>
<dbReference type="PANTHER" id="PTHR42194:SF1">
    <property type="entry name" value="UPF0276 PROTEIN HI_1600"/>
    <property type="match status" value="1"/>
</dbReference>
<evidence type="ECO:0000313" key="3">
    <source>
        <dbReference type="Proteomes" id="UP000295724"/>
    </source>
</evidence>
<dbReference type="InterPro" id="IPR036237">
    <property type="entry name" value="Xyl_isomerase-like_sf"/>
</dbReference>
<dbReference type="Gene3D" id="3.20.20.150">
    <property type="entry name" value="Divalent-metal-dependent TIM barrel enzymes"/>
    <property type="match status" value="1"/>
</dbReference>
<sequence length="287" mass="32569">MSLLNISGAGIGLRRGLVSPFQSYGDLSPVKIMEVAPENWMTVGGKARHDFRTFAERYPMILHGLSLSIGGPDELNIPFVKAVKKFKDEINAPIYSEHLSYCTDGGQLYDLMPIPFTEEAVNHVAERVMRVQDILGEQMALENVSYYLTQPNSEMTEIEFINAVISKADCLLHLDVNNIHVNSINHRYDPLQFLDQLPTDRIAYIHIAGHYNEAEDLIVDTHGAKVIENVWDILEYTYKNYGVFPTLLERDFNFPPVAELLSEVSRIDQLQQKYQSDSNNHAKQANI</sequence>
<dbReference type="SUPFAM" id="SSF51658">
    <property type="entry name" value="Xylose isomerase-like"/>
    <property type="match status" value="1"/>
</dbReference>
<dbReference type="RefSeq" id="WP_099019997.1">
    <property type="nucleotide sequence ID" value="NZ_NIHB01000005.1"/>
</dbReference>
<dbReference type="Proteomes" id="UP000295724">
    <property type="component" value="Unassembled WGS sequence"/>
</dbReference>
<proteinExistence type="inferred from homology"/>
<dbReference type="Pfam" id="PF05114">
    <property type="entry name" value="MbnB_TglH_ChrH"/>
    <property type="match status" value="1"/>
</dbReference>
<reference evidence="2 3" key="1">
    <citation type="submission" date="2019-03" db="EMBL/GenBank/DDBJ databases">
        <title>Genomic Encyclopedia of Type Strains, Phase IV (KMG-IV): sequencing the most valuable type-strain genomes for metagenomic binning, comparative biology and taxonomic classification.</title>
        <authorList>
            <person name="Goeker M."/>
        </authorList>
    </citation>
    <scope>NUCLEOTIDE SEQUENCE [LARGE SCALE GENOMIC DNA]</scope>
    <source>
        <strain evidence="2 3">DSM 25488</strain>
    </source>
</reference>
<dbReference type="OrthoDB" id="9763101at2"/>
<dbReference type="AlphaFoldDB" id="A0A4R6XF14"/>
<comment type="caution">
    <text evidence="2">The sequence shown here is derived from an EMBL/GenBank/DDBJ whole genome shotgun (WGS) entry which is preliminary data.</text>
</comment>
<dbReference type="NCBIfam" id="NF003818">
    <property type="entry name" value="PRK05409.1"/>
    <property type="match status" value="1"/>
</dbReference>
<keyword evidence="3" id="KW-1185">Reference proteome</keyword>
<dbReference type="EMBL" id="SNZB01000007">
    <property type="protein sequence ID" value="TDR16819.1"/>
    <property type="molecule type" value="Genomic_DNA"/>
</dbReference>
<gene>
    <name evidence="2" type="ORF">C8D91_2726</name>
</gene>
<evidence type="ECO:0000256" key="1">
    <source>
        <dbReference type="HAMAP-Rule" id="MF_00697"/>
    </source>
</evidence>
<accession>A0A4R6XF14</accession>
<evidence type="ECO:0000313" key="2">
    <source>
        <dbReference type="EMBL" id="TDR16819.1"/>
    </source>
</evidence>
<dbReference type="InterPro" id="IPR007801">
    <property type="entry name" value="MbnB/TglH/ChrH"/>
</dbReference>
<dbReference type="PANTHER" id="PTHR42194">
    <property type="entry name" value="UPF0276 PROTEIN HI_1600"/>
    <property type="match status" value="1"/>
</dbReference>
<comment type="similarity">
    <text evidence="1">Belongs to the UPF0276 family.</text>
</comment>
<name>A0A4R6XF14_9GAMM</name>
<dbReference type="HAMAP" id="MF_00697">
    <property type="entry name" value="UPF0276"/>
    <property type="match status" value="1"/>
</dbReference>